<sequence>MIPETGAALFNKPTFSSNSVASIKNTMLTAICTSSEGPDASFRCCK</sequence>
<dbReference type="AlphaFoldDB" id="A0A8C6Z911"/>
<dbReference type="Ensembl" id="ENSNPET00000012293.1">
    <property type="protein sequence ID" value="ENSNPEP00000011990.1"/>
    <property type="gene ID" value="ENSNPEG00000008982.1"/>
</dbReference>
<organism evidence="1 2">
    <name type="scientific">Nothoprocta perdicaria</name>
    <name type="common">Chilean tinamou</name>
    <name type="synonym">Crypturus perdicarius</name>
    <dbReference type="NCBI Taxonomy" id="30464"/>
    <lineage>
        <taxon>Eukaryota</taxon>
        <taxon>Metazoa</taxon>
        <taxon>Chordata</taxon>
        <taxon>Craniata</taxon>
        <taxon>Vertebrata</taxon>
        <taxon>Euteleostomi</taxon>
        <taxon>Archelosauria</taxon>
        <taxon>Archosauria</taxon>
        <taxon>Dinosauria</taxon>
        <taxon>Saurischia</taxon>
        <taxon>Theropoda</taxon>
        <taxon>Coelurosauria</taxon>
        <taxon>Aves</taxon>
        <taxon>Palaeognathae</taxon>
        <taxon>Tinamiformes</taxon>
        <taxon>Tinamidae</taxon>
        <taxon>Nothoprocta</taxon>
    </lineage>
</organism>
<accession>A0A8C6Z911</accession>
<dbReference type="Proteomes" id="UP000694420">
    <property type="component" value="Unplaced"/>
</dbReference>
<evidence type="ECO:0000313" key="2">
    <source>
        <dbReference type="Proteomes" id="UP000694420"/>
    </source>
</evidence>
<keyword evidence="2" id="KW-1185">Reference proteome</keyword>
<protein>
    <submittedName>
        <fullName evidence="1">Uncharacterized protein</fullName>
    </submittedName>
</protein>
<reference evidence="1" key="2">
    <citation type="submission" date="2025-09" db="UniProtKB">
        <authorList>
            <consortium name="Ensembl"/>
        </authorList>
    </citation>
    <scope>IDENTIFICATION</scope>
</reference>
<evidence type="ECO:0000313" key="1">
    <source>
        <dbReference type="Ensembl" id="ENSNPEP00000011990.1"/>
    </source>
</evidence>
<proteinExistence type="predicted"/>
<name>A0A8C6Z911_NOTPE</name>
<reference evidence="1" key="1">
    <citation type="submission" date="2025-08" db="UniProtKB">
        <authorList>
            <consortium name="Ensembl"/>
        </authorList>
    </citation>
    <scope>IDENTIFICATION</scope>
</reference>